<evidence type="ECO:0000313" key="4">
    <source>
        <dbReference type="Proteomes" id="UP000266327"/>
    </source>
</evidence>
<dbReference type="PANTHER" id="PTHR30029">
    <property type="entry name" value="STAGE V SPORULATION PROTEIN R"/>
    <property type="match status" value="1"/>
</dbReference>
<dbReference type="Pfam" id="PF04293">
    <property type="entry name" value="SpoVR"/>
    <property type="match status" value="1"/>
</dbReference>
<dbReference type="OrthoDB" id="9784270at2"/>
<feature type="domain" description="SpoVR protein-like N-terminal" evidence="1">
    <location>
        <begin position="6"/>
        <end position="398"/>
    </location>
</feature>
<dbReference type="AlphaFoldDB" id="A0A3A3FY25"/>
<name>A0A3A3FY25_9BURK</name>
<evidence type="ECO:0000259" key="2">
    <source>
        <dbReference type="Pfam" id="PF24755"/>
    </source>
</evidence>
<dbReference type="RefSeq" id="WP_119784543.1">
    <property type="nucleotide sequence ID" value="NZ_QYUQ01000002.1"/>
</dbReference>
<reference evidence="4" key="1">
    <citation type="submission" date="2018-09" db="EMBL/GenBank/DDBJ databases">
        <authorList>
            <person name="Zhu H."/>
        </authorList>
    </citation>
    <scope>NUCLEOTIDE SEQUENCE [LARGE SCALE GENOMIC DNA]</scope>
    <source>
        <strain evidence="4">K1S02-23</strain>
    </source>
</reference>
<dbReference type="EMBL" id="QYUQ01000002">
    <property type="protein sequence ID" value="RJG01093.1"/>
    <property type="molecule type" value="Genomic_DNA"/>
</dbReference>
<dbReference type="InterPro" id="IPR007390">
    <property type="entry name" value="Spore_V_R"/>
</dbReference>
<organism evidence="3 4">
    <name type="scientific">Noviherbaspirillum sedimenti</name>
    <dbReference type="NCBI Taxonomy" id="2320865"/>
    <lineage>
        <taxon>Bacteria</taxon>
        <taxon>Pseudomonadati</taxon>
        <taxon>Pseudomonadota</taxon>
        <taxon>Betaproteobacteria</taxon>
        <taxon>Burkholderiales</taxon>
        <taxon>Oxalobacteraceae</taxon>
        <taxon>Noviherbaspirillum</taxon>
    </lineage>
</organism>
<evidence type="ECO:0000259" key="1">
    <source>
        <dbReference type="Pfam" id="PF04293"/>
    </source>
</evidence>
<feature type="domain" description="SpoVR-like C-terminal" evidence="2">
    <location>
        <begin position="407"/>
        <end position="460"/>
    </location>
</feature>
<dbReference type="PANTHER" id="PTHR30029:SF2">
    <property type="entry name" value="STAGE V SPORULATION PROTEIN R"/>
    <property type="match status" value="1"/>
</dbReference>
<proteinExistence type="predicted"/>
<dbReference type="Pfam" id="PF24755">
    <property type="entry name" value="SpoVR_C"/>
    <property type="match status" value="1"/>
</dbReference>
<sequence>MTAGANQLQDYARRIEELAVRLGLDFYPVDFELVPDNFMTEIAVYGLPVRMPHWSFGIRYIHQLIQQGMGHSRIFEVMFPGDPCHAYLVNGNSLPENTLVVAHVLGHADFAKNNHLFRKFMEMAGGHILEQAAARAHAIEMALERHGQEKVEAVLDAALALEPHIDVQSELHRSASAAMPRRSEPTAPGIAALVAASSGDDFRRRYHQLPGETMQLALEPMTPRSPSSATPLEEYDLLWFIAKHAPDMAGWERDIFLAVREESFYFYPVFACQIMNEGWASYWHARLLREADFLPQDLYLSAIKAHSDVVRPYAAERQLALSINPYHLGFSMWEYIIEKQGLEAARRICREEDDFGFIRNYLDAELARKLDLFVYATHTEGDIRVASRDIHAIREAILAPKFNYGAPRIAVTGIEQDGSLELTHDHRSDGSGLDMARADRVLEYIARVWRRPVNLHTVDERGYARDISSKRKYM</sequence>
<protein>
    <submittedName>
        <fullName evidence="3">Stage V sporulation protein R</fullName>
    </submittedName>
</protein>
<dbReference type="InterPro" id="IPR056174">
    <property type="entry name" value="SpoVR_N"/>
</dbReference>
<dbReference type="Proteomes" id="UP000266327">
    <property type="component" value="Unassembled WGS sequence"/>
</dbReference>
<accession>A0A3A3FY25</accession>
<evidence type="ECO:0000313" key="3">
    <source>
        <dbReference type="EMBL" id="RJG01093.1"/>
    </source>
</evidence>
<dbReference type="InterPro" id="IPR057008">
    <property type="entry name" value="SpoVR-like_C"/>
</dbReference>
<comment type="caution">
    <text evidence="3">The sequence shown here is derived from an EMBL/GenBank/DDBJ whole genome shotgun (WGS) entry which is preliminary data.</text>
</comment>
<keyword evidence="4" id="KW-1185">Reference proteome</keyword>
<gene>
    <name evidence="3" type="ORF">D3878_05425</name>
</gene>